<dbReference type="EMBL" id="JACCBV010000001">
    <property type="protein sequence ID" value="NYE20985.1"/>
    <property type="molecule type" value="Genomic_DNA"/>
</dbReference>
<dbReference type="Pfam" id="PF10647">
    <property type="entry name" value="Gmad1"/>
    <property type="match status" value="1"/>
</dbReference>
<gene>
    <name evidence="4" type="ORF">BJ991_003013</name>
</gene>
<feature type="domain" description="Lipoprotein LpqB N-terminal" evidence="3">
    <location>
        <begin position="64"/>
        <end position="181"/>
    </location>
</feature>
<dbReference type="InterPro" id="IPR018910">
    <property type="entry name" value="LpqB_C"/>
</dbReference>
<feature type="chain" id="PRO_5030636471" description="Lipoprotein LpqB beta-propeller domain-containing protein" evidence="1">
    <location>
        <begin position="36"/>
        <end position="570"/>
    </location>
</feature>
<feature type="domain" description="Lipoprotein LpqB C-terminal" evidence="2">
    <location>
        <begin position="325"/>
        <end position="558"/>
    </location>
</feature>
<comment type="caution">
    <text evidence="4">The sequence shown here is derived from an EMBL/GenBank/DDBJ whole genome shotgun (WGS) entry which is preliminary data.</text>
</comment>
<sequence length="570" mass="58809">MMPATGTPSTRRAIRRGIRSAVAALAAALALTACGSLPTTGQVQPGLPAGDVGTAPDFTFIPAGPQPGATPEEIVDGFIRAGTGAAGGWERAREFLSPSLRDEWDPTASVTIDIGERELTSATEGDVTAALVRVATVDENGAYSLDEGTTTELPFRLAQQDDGEWRITEAPDGIVLARNVFPSIFHEYAVMYFDPTWTFLVPDVRWFATNPATRISRALMDGTPSPWLAESVVTAVPDSVHLEPAAVPVSSGAANVGLSAEALDLDAETLSRIQAQLDASLQTANISQADLFVETTPLEPEPAATRSTSVVAQPLVLTEDGFGFLTGGEIAPIPGLSQLVVETQPASVQVAPDRDFAAARLANGAVARLDAEQGVLVTDTRPGLVDPSADPLGYVWSVPTGAPDAVQVAAVDGAVRPVADAWTGATQLHAMAVSRDGARVAAAVSAGGSSEVWVAGVVRDAEGVPVRLGEHERIARLPGPAVSLSWLDDSTVGVLGSGTGGGVSLFEVVVGGTMTTTDAPTAATSVAGVNSPAAVRLHTDDGLVYVRRGSSWAQTTQGVLVLATQQGRPR</sequence>
<evidence type="ECO:0000313" key="5">
    <source>
        <dbReference type="Proteomes" id="UP000576969"/>
    </source>
</evidence>
<feature type="signal peptide" evidence="1">
    <location>
        <begin position="1"/>
        <end position="35"/>
    </location>
</feature>
<reference evidence="4 5" key="1">
    <citation type="submission" date="2020-07" db="EMBL/GenBank/DDBJ databases">
        <title>Sequencing the genomes of 1000 actinobacteria strains.</title>
        <authorList>
            <person name="Klenk H.-P."/>
        </authorList>
    </citation>
    <scope>NUCLEOTIDE SEQUENCE [LARGE SCALE GENOMIC DNA]</scope>
    <source>
        <strain evidence="4 5">DSM 24662</strain>
    </source>
</reference>
<keyword evidence="5" id="KW-1185">Reference proteome</keyword>
<dbReference type="SUPFAM" id="SSF82171">
    <property type="entry name" value="DPP6 N-terminal domain-like"/>
    <property type="match status" value="1"/>
</dbReference>
<evidence type="ECO:0000313" key="4">
    <source>
        <dbReference type="EMBL" id="NYE20985.1"/>
    </source>
</evidence>
<evidence type="ECO:0000256" key="1">
    <source>
        <dbReference type="SAM" id="SignalP"/>
    </source>
</evidence>
<organism evidence="4 5">
    <name type="scientific">Microbacterium immunditiarum</name>
    <dbReference type="NCBI Taxonomy" id="337480"/>
    <lineage>
        <taxon>Bacteria</taxon>
        <taxon>Bacillati</taxon>
        <taxon>Actinomycetota</taxon>
        <taxon>Actinomycetes</taxon>
        <taxon>Micrococcales</taxon>
        <taxon>Microbacteriaceae</taxon>
        <taxon>Microbacterium</taxon>
    </lineage>
</organism>
<dbReference type="InterPro" id="IPR059026">
    <property type="entry name" value="LpqB_N"/>
</dbReference>
<name>A0A7Y9GQT0_9MICO</name>
<evidence type="ECO:0000259" key="2">
    <source>
        <dbReference type="Pfam" id="PF10647"/>
    </source>
</evidence>
<accession>A0A7Y9GQT0</accession>
<proteinExistence type="predicted"/>
<dbReference type="AlphaFoldDB" id="A0A7Y9GQT0"/>
<evidence type="ECO:0000259" key="3">
    <source>
        <dbReference type="Pfam" id="PF25976"/>
    </source>
</evidence>
<keyword evidence="1" id="KW-0732">Signal</keyword>
<protein>
    <recommendedName>
        <fullName evidence="6">Lipoprotein LpqB beta-propeller domain-containing protein</fullName>
    </recommendedName>
</protein>
<dbReference type="Proteomes" id="UP000576969">
    <property type="component" value="Unassembled WGS sequence"/>
</dbReference>
<evidence type="ECO:0008006" key="6">
    <source>
        <dbReference type="Google" id="ProtNLM"/>
    </source>
</evidence>
<dbReference type="Pfam" id="PF25976">
    <property type="entry name" value="LpqB_N"/>
    <property type="match status" value="1"/>
</dbReference>